<dbReference type="Proteomes" id="UP001497516">
    <property type="component" value="Chromosome 8"/>
</dbReference>
<name>A0AAV2G8M6_9ROSI</name>
<dbReference type="EMBL" id="OZ034821">
    <property type="protein sequence ID" value="CAL1407016.1"/>
    <property type="molecule type" value="Genomic_DNA"/>
</dbReference>
<evidence type="ECO:0000313" key="1">
    <source>
        <dbReference type="EMBL" id="CAL1407016.1"/>
    </source>
</evidence>
<keyword evidence="2" id="KW-1185">Reference proteome</keyword>
<sequence>MIPNTSTFSRAKPAFLVNLEYCNKPVGCQKCRVFGHHCEVHGGEEIRELEVNQDSQEAAKQRCVDVDAGSAGQLLLESILASKGKAQESAEQACRNLNLAVANLVKSIEQGVISEWQKSNAVELPTDREFQTAMVRQVGSLVSVAATSPITPVANRF</sequence>
<organism evidence="1 2">
    <name type="scientific">Linum trigynum</name>
    <dbReference type="NCBI Taxonomy" id="586398"/>
    <lineage>
        <taxon>Eukaryota</taxon>
        <taxon>Viridiplantae</taxon>
        <taxon>Streptophyta</taxon>
        <taxon>Embryophyta</taxon>
        <taxon>Tracheophyta</taxon>
        <taxon>Spermatophyta</taxon>
        <taxon>Magnoliopsida</taxon>
        <taxon>eudicotyledons</taxon>
        <taxon>Gunneridae</taxon>
        <taxon>Pentapetalae</taxon>
        <taxon>rosids</taxon>
        <taxon>fabids</taxon>
        <taxon>Malpighiales</taxon>
        <taxon>Linaceae</taxon>
        <taxon>Linum</taxon>
    </lineage>
</organism>
<dbReference type="AlphaFoldDB" id="A0AAV2G8M6"/>
<reference evidence="1 2" key="1">
    <citation type="submission" date="2024-04" db="EMBL/GenBank/DDBJ databases">
        <authorList>
            <person name="Fracassetti M."/>
        </authorList>
    </citation>
    <scope>NUCLEOTIDE SEQUENCE [LARGE SCALE GENOMIC DNA]</scope>
</reference>
<protein>
    <submittedName>
        <fullName evidence="1">Uncharacterized protein</fullName>
    </submittedName>
</protein>
<accession>A0AAV2G8M6</accession>
<gene>
    <name evidence="1" type="ORF">LTRI10_LOCUS46707</name>
</gene>
<evidence type="ECO:0000313" key="2">
    <source>
        <dbReference type="Proteomes" id="UP001497516"/>
    </source>
</evidence>
<proteinExistence type="predicted"/>